<evidence type="ECO:0000313" key="1">
    <source>
        <dbReference type="EMBL" id="MCA9729921.1"/>
    </source>
</evidence>
<comment type="caution">
    <text evidence="1">The sequence shown here is derived from an EMBL/GenBank/DDBJ whole genome shotgun (WGS) entry which is preliminary data.</text>
</comment>
<protein>
    <submittedName>
        <fullName evidence="1">Uncharacterized protein</fullName>
    </submittedName>
</protein>
<organism evidence="1 2">
    <name type="scientific">Eiseniibacteriota bacterium</name>
    <dbReference type="NCBI Taxonomy" id="2212470"/>
    <lineage>
        <taxon>Bacteria</taxon>
        <taxon>Candidatus Eiseniibacteriota</taxon>
    </lineage>
</organism>
<name>A0A956M4Y4_UNCEI</name>
<reference evidence="1" key="1">
    <citation type="submission" date="2020-04" db="EMBL/GenBank/DDBJ databases">
        <authorList>
            <person name="Zhang T."/>
        </authorList>
    </citation>
    <scope>NUCLEOTIDE SEQUENCE</scope>
    <source>
        <strain evidence="1">HKST-UBA01</strain>
    </source>
</reference>
<sequence length="145" mass="16798">PKLEMTRYAIENGYFDGNFDSLNSNYYHGSVLKFASERDKIRILNLRCFFSFLAHHPWAMPLVRPLLDRKPNAAFRWFGDLVDGYYLKRCVAYRFSLGDFMTTLRHYLTNYRQGSSAGRTAEARHTVADTAADVRLDKTQSPVCN</sequence>
<proteinExistence type="predicted"/>
<feature type="non-terminal residue" evidence="1">
    <location>
        <position position="1"/>
    </location>
</feature>
<dbReference type="AlphaFoldDB" id="A0A956M4Y4"/>
<gene>
    <name evidence="1" type="ORF">KC729_19715</name>
</gene>
<dbReference type="Proteomes" id="UP000697710">
    <property type="component" value="Unassembled WGS sequence"/>
</dbReference>
<evidence type="ECO:0000313" key="2">
    <source>
        <dbReference type="Proteomes" id="UP000697710"/>
    </source>
</evidence>
<dbReference type="EMBL" id="JAGQHR010000899">
    <property type="protein sequence ID" value="MCA9729921.1"/>
    <property type="molecule type" value="Genomic_DNA"/>
</dbReference>
<accession>A0A956M4Y4</accession>
<reference evidence="1" key="2">
    <citation type="journal article" date="2021" name="Microbiome">
        <title>Successional dynamics and alternative stable states in a saline activated sludge microbial community over 9 years.</title>
        <authorList>
            <person name="Wang Y."/>
            <person name="Ye J."/>
            <person name="Ju F."/>
            <person name="Liu L."/>
            <person name="Boyd J.A."/>
            <person name="Deng Y."/>
            <person name="Parks D.H."/>
            <person name="Jiang X."/>
            <person name="Yin X."/>
            <person name="Woodcroft B.J."/>
            <person name="Tyson G.W."/>
            <person name="Hugenholtz P."/>
            <person name="Polz M.F."/>
            <person name="Zhang T."/>
        </authorList>
    </citation>
    <scope>NUCLEOTIDE SEQUENCE</scope>
    <source>
        <strain evidence="1">HKST-UBA01</strain>
    </source>
</reference>